<dbReference type="Proteomes" id="UP000499080">
    <property type="component" value="Unassembled WGS sequence"/>
</dbReference>
<evidence type="ECO:0000313" key="2">
    <source>
        <dbReference type="Proteomes" id="UP000499080"/>
    </source>
</evidence>
<organism evidence="1 2">
    <name type="scientific">Araneus ventricosus</name>
    <name type="common">Orbweaver spider</name>
    <name type="synonym">Epeira ventricosa</name>
    <dbReference type="NCBI Taxonomy" id="182803"/>
    <lineage>
        <taxon>Eukaryota</taxon>
        <taxon>Metazoa</taxon>
        <taxon>Ecdysozoa</taxon>
        <taxon>Arthropoda</taxon>
        <taxon>Chelicerata</taxon>
        <taxon>Arachnida</taxon>
        <taxon>Araneae</taxon>
        <taxon>Araneomorphae</taxon>
        <taxon>Entelegynae</taxon>
        <taxon>Araneoidea</taxon>
        <taxon>Araneidae</taxon>
        <taxon>Araneus</taxon>
    </lineage>
</organism>
<dbReference type="EMBL" id="BGPR01002114">
    <property type="protein sequence ID" value="GBM67955.1"/>
    <property type="molecule type" value="Genomic_DNA"/>
</dbReference>
<proteinExistence type="predicted"/>
<accession>A0A4Y2HRW3</accession>
<protein>
    <submittedName>
        <fullName evidence="1">Uncharacterized protein</fullName>
    </submittedName>
</protein>
<gene>
    <name evidence="1" type="ORF">AVEN_150005_1</name>
</gene>
<sequence length="106" mass="11557">MGLSESSDMPSCVFIASGGLVVRSRLRGWEGFQVRNPIPVNIRHEESYGSRGFILFLESVSGGFPAVACSFPFWAEGANITILNEHLPTRNGFLLRQPVSMATAVN</sequence>
<evidence type="ECO:0000313" key="1">
    <source>
        <dbReference type="EMBL" id="GBM67955.1"/>
    </source>
</evidence>
<comment type="caution">
    <text evidence="1">The sequence shown here is derived from an EMBL/GenBank/DDBJ whole genome shotgun (WGS) entry which is preliminary data.</text>
</comment>
<name>A0A4Y2HRW3_ARAVE</name>
<dbReference type="AlphaFoldDB" id="A0A4Y2HRW3"/>
<keyword evidence="2" id="KW-1185">Reference proteome</keyword>
<reference evidence="1 2" key="1">
    <citation type="journal article" date="2019" name="Sci. Rep.">
        <title>Orb-weaving spider Araneus ventricosus genome elucidates the spidroin gene catalogue.</title>
        <authorList>
            <person name="Kono N."/>
            <person name="Nakamura H."/>
            <person name="Ohtoshi R."/>
            <person name="Moran D.A.P."/>
            <person name="Shinohara A."/>
            <person name="Yoshida Y."/>
            <person name="Fujiwara M."/>
            <person name="Mori M."/>
            <person name="Tomita M."/>
            <person name="Arakawa K."/>
        </authorList>
    </citation>
    <scope>NUCLEOTIDE SEQUENCE [LARGE SCALE GENOMIC DNA]</scope>
</reference>